<protein>
    <recommendedName>
        <fullName evidence="2">Methyltransferase type 11 domain-containing protein</fullName>
    </recommendedName>
</protein>
<evidence type="ECO:0000313" key="3">
    <source>
        <dbReference type="EMBL" id="GAQ80923.1"/>
    </source>
</evidence>
<dbReference type="InterPro" id="IPR013216">
    <property type="entry name" value="Methyltransf_11"/>
</dbReference>
<accession>A0A1Y1HS42</accession>
<feature type="region of interest" description="Disordered" evidence="1">
    <location>
        <begin position="51"/>
        <end position="70"/>
    </location>
</feature>
<dbReference type="CDD" id="cd02440">
    <property type="entry name" value="AdoMet_MTases"/>
    <property type="match status" value="1"/>
</dbReference>
<proteinExistence type="predicted"/>
<evidence type="ECO:0000313" key="4">
    <source>
        <dbReference type="Proteomes" id="UP000054558"/>
    </source>
</evidence>
<gene>
    <name evidence="3" type="ORF">KFL_000660180</name>
</gene>
<dbReference type="PANTHER" id="PTHR42912:SF68">
    <property type="entry name" value="METHYLTRANSFERASE TYPE 11 DOMAIN-CONTAINING PROTEIN"/>
    <property type="match status" value="1"/>
</dbReference>
<dbReference type="OMA" id="ECSPRHR"/>
<name>A0A1Y1HS42_KLENI</name>
<dbReference type="Pfam" id="PF08241">
    <property type="entry name" value="Methyltransf_11"/>
    <property type="match status" value="1"/>
</dbReference>
<dbReference type="OrthoDB" id="2013972at2759"/>
<keyword evidence="4" id="KW-1185">Reference proteome</keyword>
<dbReference type="EMBL" id="DF237015">
    <property type="protein sequence ID" value="GAQ80923.1"/>
    <property type="molecule type" value="Genomic_DNA"/>
</dbReference>
<reference evidence="3 4" key="1">
    <citation type="journal article" date="2014" name="Nat. Commun.">
        <title>Klebsormidium flaccidum genome reveals primary factors for plant terrestrial adaptation.</title>
        <authorList>
            <person name="Hori K."/>
            <person name="Maruyama F."/>
            <person name="Fujisawa T."/>
            <person name="Togashi T."/>
            <person name="Yamamoto N."/>
            <person name="Seo M."/>
            <person name="Sato S."/>
            <person name="Yamada T."/>
            <person name="Mori H."/>
            <person name="Tajima N."/>
            <person name="Moriyama T."/>
            <person name="Ikeuchi M."/>
            <person name="Watanabe M."/>
            <person name="Wada H."/>
            <person name="Kobayashi K."/>
            <person name="Saito M."/>
            <person name="Masuda T."/>
            <person name="Sasaki-Sekimoto Y."/>
            <person name="Mashiguchi K."/>
            <person name="Awai K."/>
            <person name="Shimojima M."/>
            <person name="Masuda S."/>
            <person name="Iwai M."/>
            <person name="Nobusawa T."/>
            <person name="Narise T."/>
            <person name="Kondo S."/>
            <person name="Saito H."/>
            <person name="Sato R."/>
            <person name="Murakawa M."/>
            <person name="Ihara Y."/>
            <person name="Oshima-Yamada Y."/>
            <person name="Ohtaka K."/>
            <person name="Satoh M."/>
            <person name="Sonobe K."/>
            <person name="Ishii M."/>
            <person name="Ohtani R."/>
            <person name="Kanamori-Sato M."/>
            <person name="Honoki R."/>
            <person name="Miyazaki D."/>
            <person name="Mochizuki H."/>
            <person name="Umetsu J."/>
            <person name="Higashi K."/>
            <person name="Shibata D."/>
            <person name="Kamiya Y."/>
            <person name="Sato N."/>
            <person name="Nakamura Y."/>
            <person name="Tabata S."/>
            <person name="Ida S."/>
            <person name="Kurokawa K."/>
            <person name="Ohta H."/>
        </authorList>
    </citation>
    <scope>NUCLEOTIDE SEQUENCE [LARGE SCALE GENOMIC DNA]</scope>
    <source>
        <strain evidence="3 4">NIES-2285</strain>
    </source>
</reference>
<dbReference type="AlphaFoldDB" id="A0A1Y1HS42"/>
<dbReference type="InterPro" id="IPR050508">
    <property type="entry name" value="Methyltransf_Superfamily"/>
</dbReference>
<dbReference type="Proteomes" id="UP000054558">
    <property type="component" value="Unassembled WGS sequence"/>
</dbReference>
<organism evidence="3 4">
    <name type="scientific">Klebsormidium nitens</name>
    <name type="common">Green alga</name>
    <name type="synonym">Ulothrix nitens</name>
    <dbReference type="NCBI Taxonomy" id="105231"/>
    <lineage>
        <taxon>Eukaryota</taxon>
        <taxon>Viridiplantae</taxon>
        <taxon>Streptophyta</taxon>
        <taxon>Klebsormidiophyceae</taxon>
        <taxon>Klebsormidiales</taxon>
        <taxon>Klebsormidiaceae</taxon>
        <taxon>Klebsormidium</taxon>
    </lineage>
</organism>
<dbReference type="SUPFAM" id="SSF53335">
    <property type="entry name" value="S-adenosyl-L-methionine-dependent methyltransferases"/>
    <property type="match status" value="1"/>
</dbReference>
<dbReference type="InterPro" id="IPR029063">
    <property type="entry name" value="SAM-dependent_MTases_sf"/>
</dbReference>
<evidence type="ECO:0000256" key="1">
    <source>
        <dbReference type="SAM" id="MobiDB-lite"/>
    </source>
</evidence>
<evidence type="ECO:0000259" key="2">
    <source>
        <dbReference type="Pfam" id="PF08241"/>
    </source>
</evidence>
<sequence length="384" mass="42932">MASAFAPQASLPTTNLFSKERSGYCNCTNPLSWQANPLGLPSIPRRHANSARSAPRCTMAPTPGSEYTPSGNTSSMNLMTGLVNGLFSFKPAWNFMKGKARQMMVDRGDAIGFPWKERLEELKKHDWDAEVEAVRDPGLEYPEYYTVPFHAYDRGNLSLDAALEVELAARAVHATVFDTERQTLDPEGDQRLRESYHEKMLPMLKIEPAKIVDLGCSTGLSTMALHKTFPEAELTGIDLSEYFVAVASFNLRRQNAEKGKDLPIRYVHGAAERTGIPAGSVDLVSMCLVCHELPRAATKQIIEEAHRILRPGGALCIMEMNPRSPFLQKMVNNVFAFTAFKATEPYFDDYRTFPIEEAIQERGFEAVQQTESSPRHRTMVAHKL</sequence>
<dbReference type="GO" id="GO:0008757">
    <property type="term" value="F:S-adenosylmethionine-dependent methyltransferase activity"/>
    <property type="evidence" value="ECO:0007669"/>
    <property type="project" value="InterPro"/>
</dbReference>
<dbReference type="Gene3D" id="3.40.50.150">
    <property type="entry name" value="Vaccinia Virus protein VP39"/>
    <property type="match status" value="1"/>
</dbReference>
<dbReference type="GO" id="GO:0008168">
    <property type="term" value="F:methyltransferase activity"/>
    <property type="evidence" value="ECO:0000318"/>
    <property type="project" value="GO_Central"/>
</dbReference>
<feature type="domain" description="Methyltransferase type 11" evidence="2">
    <location>
        <begin position="212"/>
        <end position="317"/>
    </location>
</feature>
<dbReference type="PANTHER" id="PTHR42912">
    <property type="entry name" value="METHYLTRANSFERASE"/>
    <property type="match status" value="1"/>
</dbReference>